<sequence length="62" mass="7158">MAAVPFLRRDLEGIDLGSTTVNASRQVLSRQIFRGETCAYFYLLDYTRVVDRELCQRQRAST</sequence>
<evidence type="ECO:0000313" key="1">
    <source>
        <dbReference type="EMBL" id="KOX78261.1"/>
    </source>
</evidence>
<organism evidence="1 2">
    <name type="scientific">Melipona quadrifasciata</name>
    <dbReference type="NCBI Taxonomy" id="166423"/>
    <lineage>
        <taxon>Eukaryota</taxon>
        <taxon>Metazoa</taxon>
        <taxon>Ecdysozoa</taxon>
        <taxon>Arthropoda</taxon>
        <taxon>Hexapoda</taxon>
        <taxon>Insecta</taxon>
        <taxon>Pterygota</taxon>
        <taxon>Neoptera</taxon>
        <taxon>Endopterygota</taxon>
        <taxon>Hymenoptera</taxon>
        <taxon>Apocrita</taxon>
        <taxon>Aculeata</taxon>
        <taxon>Apoidea</taxon>
        <taxon>Anthophila</taxon>
        <taxon>Apidae</taxon>
        <taxon>Melipona</taxon>
    </lineage>
</organism>
<protein>
    <submittedName>
        <fullName evidence="1">Uncharacterized protein</fullName>
    </submittedName>
</protein>
<evidence type="ECO:0000313" key="2">
    <source>
        <dbReference type="Proteomes" id="UP000053105"/>
    </source>
</evidence>
<accession>A0A0N0BIV4</accession>
<dbReference type="Proteomes" id="UP000053105">
    <property type="component" value="Unassembled WGS sequence"/>
</dbReference>
<gene>
    <name evidence="1" type="ORF">WN51_10624</name>
</gene>
<reference evidence="1 2" key="1">
    <citation type="submission" date="2015-07" db="EMBL/GenBank/DDBJ databases">
        <title>The genome of Melipona quadrifasciata.</title>
        <authorList>
            <person name="Pan H."/>
            <person name="Kapheim K."/>
        </authorList>
    </citation>
    <scope>NUCLEOTIDE SEQUENCE [LARGE SCALE GENOMIC DNA]</scope>
    <source>
        <strain evidence="1">0111107301</strain>
        <tissue evidence="1">Whole body</tissue>
    </source>
</reference>
<dbReference type="EMBL" id="KQ435725">
    <property type="protein sequence ID" value="KOX78261.1"/>
    <property type="molecule type" value="Genomic_DNA"/>
</dbReference>
<name>A0A0N0BIV4_9HYME</name>
<keyword evidence="2" id="KW-1185">Reference proteome</keyword>
<dbReference type="AlphaFoldDB" id="A0A0N0BIV4"/>
<proteinExistence type="predicted"/>